<dbReference type="Proteomes" id="UP000199771">
    <property type="component" value="Unassembled WGS sequence"/>
</dbReference>
<dbReference type="RefSeq" id="WP_091530616.1">
    <property type="nucleotide sequence ID" value="NZ_FOOC01000001.1"/>
</dbReference>
<sequence>MAEAITNLSIRVKLDGAETVNARFGDIARISTELKGKLAEIGAAVKAAQAAGDPLRVEALKAAGREIEQAIGKLGKLRDSARIDYARTLLDVRPWRDIQREMDQVRAAFNRVAASSASIGEKAQAFAHLQSKLVELKSQTNGWADALDKVKTGLAGMAAGVAAFGLGVRNAAAFESAMVGVQRAAGLSREQLRAFAADMKRAADVDSRAFSTTRTALKSISTQLAQAMSMRAGLARILSGCGR</sequence>
<dbReference type="AlphaFoldDB" id="A0A1I2HF05"/>
<gene>
    <name evidence="1" type="ORF">SAMN04488120_101319</name>
</gene>
<accession>A0A1I2HF05</accession>
<evidence type="ECO:0008006" key="3">
    <source>
        <dbReference type="Google" id="ProtNLM"/>
    </source>
</evidence>
<organism evidence="1 2">
    <name type="scientific">Fontimonas thermophila</name>
    <dbReference type="NCBI Taxonomy" id="1076937"/>
    <lineage>
        <taxon>Bacteria</taxon>
        <taxon>Pseudomonadati</taxon>
        <taxon>Pseudomonadota</taxon>
        <taxon>Gammaproteobacteria</taxon>
        <taxon>Nevskiales</taxon>
        <taxon>Nevskiaceae</taxon>
        <taxon>Fontimonas</taxon>
    </lineage>
</organism>
<dbReference type="STRING" id="1076937.SAMN04488120_101319"/>
<reference evidence="1 2" key="1">
    <citation type="submission" date="2016-10" db="EMBL/GenBank/DDBJ databases">
        <authorList>
            <person name="de Groot N.N."/>
        </authorList>
    </citation>
    <scope>NUCLEOTIDE SEQUENCE [LARGE SCALE GENOMIC DNA]</scope>
    <source>
        <strain evidence="1 2">DSM 23609</strain>
    </source>
</reference>
<dbReference type="EMBL" id="FOOC01000001">
    <property type="protein sequence ID" value="SFF27326.1"/>
    <property type="molecule type" value="Genomic_DNA"/>
</dbReference>
<proteinExistence type="predicted"/>
<evidence type="ECO:0000313" key="1">
    <source>
        <dbReference type="EMBL" id="SFF27326.1"/>
    </source>
</evidence>
<protein>
    <recommendedName>
        <fullName evidence="3">Phage tail tape measure protein, TP901 family, core region</fullName>
    </recommendedName>
</protein>
<keyword evidence="2" id="KW-1185">Reference proteome</keyword>
<dbReference type="OrthoDB" id="79849at2"/>
<evidence type="ECO:0000313" key="2">
    <source>
        <dbReference type="Proteomes" id="UP000199771"/>
    </source>
</evidence>
<name>A0A1I2HF05_9GAMM</name>